<evidence type="ECO:0000256" key="2">
    <source>
        <dbReference type="ARBA" id="ARBA00022617"/>
    </source>
</evidence>
<dbReference type="Pfam" id="PF01152">
    <property type="entry name" value="Bac_globin"/>
    <property type="match status" value="1"/>
</dbReference>
<protein>
    <submittedName>
        <fullName evidence="7">Globin</fullName>
    </submittedName>
</protein>
<dbReference type="GO" id="GO:0005344">
    <property type="term" value="F:oxygen carrier activity"/>
    <property type="evidence" value="ECO:0007669"/>
    <property type="project" value="InterPro"/>
</dbReference>
<dbReference type="CDD" id="cd14774">
    <property type="entry name" value="TrHb2_HGbIV-like_O"/>
    <property type="match status" value="1"/>
</dbReference>
<dbReference type="PANTHER" id="PTHR47366">
    <property type="entry name" value="TWO-ON-TWO HEMOGLOBIN-3"/>
    <property type="match status" value="1"/>
</dbReference>
<evidence type="ECO:0000256" key="1">
    <source>
        <dbReference type="ARBA" id="ARBA00022448"/>
    </source>
</evidence>
<keyword evidence="3 6" id="KW-0479">Metal-binding</keyword>
<evidence type="ECO:0000256" key="6">
    <source>
        <dbReference type="PIRSR" id="PIRSR601486-1"/>
    </source>
</evidence>
<keyword evidence="1" id="KW-0813">Transport</keyword>
<evidence type="ECO:0000256" key="4">
    <source>
        <dbReference type="ARBA" id="ARBA00023004"/>
    </source>
</evidence>
<evidence type="ECO:0000256" key="3">
    <source>
        <dbReference type="ARBA" id="ARBA00022723"/>
    </source>
</evidence>
<feature type="binding site" description="distal binding residue" evidence="6">
    <location>
        <position position="67"/>
    </location>
    <ligand>
        <name>heme</name>
        <dbReference type="ChEBI" id="CHEBI:30413"/>
    </ligand>
    <ligandPart>
        <name>Fe</name>
        <dbReference type="ChEBI" id="CHEBI:18248"/>
    </ligandPart>
</feature>
<accession>A0A2D3WE09</accession>
<dbReference type="Proteomes" id="UP000228859">
    <property type="component" value="Unassembled WGS sequence"/>
</dbReference>
<dbReference type="InterPro" id="IPR001486">
    <property type="entry name" value="Hemoglobin_trunc"/>
</dbReference>
<proteinExistence type="inferred from homology"/>
<dbReference type="AlphaFoldDB" id="A0A2D3WE09"/>
<evidence type="ECO:0000313" key="8">
    <source>
        <dbReference type="Proteomes" id="UP000228859"/>
    </source>
</evidence>
<gene>
    <name evidence="7" type="ORF">CFH83_07480</name>
</gene>
<name>A0A2D3WE09_9BACT</name>
<comment type="caution">
    <text evidence="7">The sequence shown here is derived from an EMBL/GenBank/DDBJ whole genome shotgun (WGS) entry which is preliminary data.</text>
</comment>
<dbReference type="InterPro" id="IPR012292">
    <property type="entry name" value="Globin/Proto"/>
</dbReference>
<keyword evidence="4 6" id="KW-0408">Iron</keyword>
<dbReference type="Gene3D" id="1.10.490.10">
    <property type="entry name" value="Globins"/>
    <property type="match status" value="1"/>
</dbReference>
<evidence type="ECO:0000256" key="5">
    <source>
        <dbReference type="ARBA" id="ARBA00034496"/>
    </source>
</evidence>
<dbReference type="InterPro" id="IPR009050">
    <property type="entry name" value="Globin-like_sf"/>
</dbReference>
<reference evidence="7 8" key="1">
    <citation type="journal article" date="2017" name="Front. Microbiol.">
        <title>Comparative Genomic Analysis of the Class Epsilonproteobacteria and Proposed Reclassification to Epsilonbacteraeota (phyl. nov.).</title>
        <authorList>
            <person name="Waite D.W."/>
            <person name="Vanwonterghem I."/>
            <person name="Rinke C."/>
            <person name="Parks D.H."/>
            <person name="Zhang Y."/>
            <person name="Takai K."/>
            <person name="Sievert S.M."/>
            <person name="Simon J."/>
            <person name="Campbell B.J."/>
            <person name="Hanson T.E."/>
            <person name="Woyke T."/>
            <person name="Klotz M.G."/>
            <person name="Hugenholtz P."/>
        </authorList>
    </citation>
    <scope>NUCLEOTIDE SEQUENCE [LARGE SCALE GENOMIC DNA]</scope>
    <source>
        <strain evidence="7">UBA12443</strain>
    </source>
</reference>
<comment type="similarity">
    <text evidence="5">Belongs to the truncated hemoglobin family. Group II subfamily.</text>
</comment>
<dbReference type="GO" id="GO:0046872">
    <property type="term" value="F:metal ion binding"/>
    <property type="evidence" value="ECO:0007669"/>
    <property type="project" value="UniProtKB-KW"/>
</dbReference>
<evidence type="ECO:0000313" key="7">
    <source>
        <dbReference type="EMBL" id="DAB38125.1"/>
    </source>
</evidence>
<dbReference type="InterPro" id="IPR044203">
    <property type="entry name" value="GlbO/GLB3-like"/>
</dbReference>
<dbReference type="EMBL" id="DLUI01000106">
    <property type="protein sequence ID" value="DAB38125.1"/>
    <property type="molecule type" value="Genomic_DNA"/>
</dbReference>
<dbReference type="PANTHER" id="PTHR47366:SF1">
    <property type="entry name" value="TWO-ON-TWO HEMOGLOBIN-3"/>
    <property type="match status" value="1"/>
</dbReference>
<keyword evidence="2 6" id="KW-0349">Heme</keyword>
<dbReference type="SUPFAM" id="SSF46458">
    <property type="entry name" value="Globin-like"/>
    <property type="match status" value="1"/>
</dbReference>
<dbReference type="GO" id="GO:0019825">
    <property type="term" value="F:oxygen binding"/>
    <property type="evidence" value="ECO:0007669"/>
    <property type="project" value="InterPro"/>
</dbReference>
<sequence>MLELKITDGVLGVRPPVTKPHPGFFFQVGEERFRKLVDDHYEMIRNSDIAFLFPVNDDEDFAAAKKHAADFLIQICGGPDYFAQSRGEPRMVGRHAPFRIDEHGRKRWLEFYAELLPPLEAEGINPEYIQSFWDYLDVFSIWMINTPSH</sequence>
<dbReference type="RefSeq" id="WP_294893712.1">
    <property type="nucleotide sequence ID" value="NZ_DLUI01000106.1"/>
</dbReference>
<organism evidence="7 8">
    <name type="scientific">Sulfuricurvum kujiense</name>
    <dbReference type="NCBI Taxonomy" id="148813"/>
    <lineage>
        <taxon>Bacteria</taxon>
        <taxon>Pseudomonadati</taxon>
        <taxon>Campylobacterota</taxon>
        <taxon>Epsilonproteobacteria</taxon>
        <taxon>Campylobacterales</taxon>
        <taxon>Sulfurimonadaceae</taxon>
        <taxon>Sulfuricurvum</taxon>
    </lineage>
</organism>
<dbReference type="GO" id="GO:0020037">
    <property type="term" value="F:heme binding"/>
    <property type="evidence" value="ECO:0007669"/>
    <property type="project" value="InterPro"/>
</dbReference>